<keyword evidence="2" id="KW-1185">Reference proteome</keyword>
<accession>A0A5E4SIJ2</accession>
<dbReference type="RefSeq" id="WP_150574572.1">
    <property type="nucleotide sequence ID" value="NZ_CABPSN010000001.1"/>
</dbReference>
<name>A0A5E4SIJ2_9BURK</name>
<dbReference type="AlphaFoldDB" id="A0A5E4SIJ2"/>
<gene>
    <name evidence="1" type="ORF">PAQ31011_00826</name>
</gene>
<evidence type="ECO:0000313" key="1">
    <source>
        <dbReference type="EMBL" id="VVD75105.1"/>
    </source>
</evidence>
<dbReference type="Proteomes" id="UP000366819">
    <property type="component" value="Unassembled WGS sequence"/>
</dbReference>
<dbReference type="SUPFAM" id="SSF109709">
    <property type="entry name" value="KorB DNA-binding domain-like"/>
    <property type="match status" value="1"/>
</dbReference>
<proteinExistence type="predicted"/>
<dbReference type="Gene3D" id="1.10.10.2830">
    <property type="match status" value="1"/>
</dbReference>
<organism evidence="1 2">
    <name type="scientific">Pandoraea aquatica</name>
    <dbReference type="NCBI Taxonomy" id="2508290"/>
    <lineage>
        <taxon>Bacteria</taxon>
        <taxon>Pseudomonadati</taxon>
        <taxon>Pseudomonadota</taxon>
        <taxon>Betaproteobacteria</taxon>
        <taxon>Burkholderiales</taxon>
        <taxon>Burkholderiaceae</taxon>
        <taxon>Pandoraea</taxon>
    </lineage>
</organism>
<sequence>MTAAPSFKQKILAGEIKRADAMKIKYEDLHIRPGFNLRVSLDLLGEEARKEAEEDDEGLYQHISSGGQIPALEVVPRGDGGVWIVEGHRRHEQLGRADKNGVPLRDAKGDLWISIVPFIGNDAEQTARVMSSNKRRQLHPLEKAFGYLRLHKFGWDNGRIAANDGVSPQWVGKMLILAGGNTDVHRLVFGGKASVSVAADAVRQHGEQAGAFLSGELEKASAGGKKKVTAGSIRGKSYPRKAVSAYVERVGAFVSAFPEAQLTAIAKTETDFQVTVSAMALRELLAAHIDISTTGTKPREA</sequence>
<dbReference type="OrthoDB" id="6846089at2"/>
<evidence type="ECO:0008006" key="3">
    <source>
        <dbReference type="Google" id="ProtNLM"/>
    </source>
</evidence>
<reference evidence="1 2" key="1">
    <citation type="submission" date="2019-08" db="EMBL/GenBank/DDBJ databases">
        <authorList>
            <person name="Peeters C."/>
        </authorList>
    </citation>
    <scope>NUCLEOTIDE SEQUENCE [LARGE SCALE GENOMIC DNA]</scope>
    <source>
        <strain evidence="1 2">LMG 31011</strain>
    </source>
</reference>
<dbReference type="CDD" id="cd16387">
    <property type="entry name" value="ParB_N_Srx"/>
    <property type="match status" value="1"/>
</dbReference>
<evidence type="ECO:0000313" key="2">
    <source>
        <dbReference type="Proteomes" id="UP000366819"/>
    </source>
</evidence>
<protein>
    <recommendedName>
        <fullName evidence="3">ParB/Sulfiredoxin domain-containing protein</fullName>
    </recommendedName>
</protein>
<dbReference type="EMBL" id="CABPSN010000001">
    <property type="protein sequence ID" value="VVD75105.1"/>
    <property type="molecule type" value="Genomic_DNA"/>
</dbReference>